<sequence length="360" mass="42336">MFFGRFLANCAFLGMDIFFVLSGFIIHYNYSVKINGSLKKFYAFFVARFSRLYPLFLATFIIDLVLVTRGGGVPWPDVLRVIPFFISMSQSWFYQLASTGATFYYIFPRASITWSVSTEMLMYAFYPLLWYWLVRVRSFSLKMTGILTIFSILVLSSAFRCLHTNEAFFDRIGVSIFGDISSVSRSPEFSFSFWVWYVSPYSRLLQFICGIVVADYCLKQFDRVLNRSETIFVKIGSLLSFLYVLETFLPQKYAFPLFDEIFQLFGYAPIVCFCIYYCYVCPVGHFSRLLSTSWCVRLGERSYSIYIWHIYFYGFVLMLPGTRFLHVVMAWVGIYIFSAISYEWLEKPLRQRMRKLLSWA</sequence>
<keyword evidence="1" id="KW-0472">Membrane</keyword>
<dbReference type="GO" id="GO:0016020">
    <property type="term" value="C:membrane"/>
    <property type="evidence" value="ECO:0007669"/>
    <property type="project" value="TreeGrafter"/>
</dbReference>
<feature type="transmembrane region" description="Helical" evidence="1">
    <location>
        <begin position="325"/>
        <end position="345"/>
    </location>
</feature>
<dbReference type="PANTHER" id="PTHR23028">
    <property type="entry name" value="ACETYLTRANSFERASE"/>
    <property type="match status" value="1"/>
</dbReference>
<evidence type="ECO:0000259" key="2">
    <source>
        <dbReference type="Pfam" id="PF01757"/>
    </source>
</evidence>
<feature type="transmembrane region" description="Helical" evidence="1">
    <location>
        <begin position="231"/>
        <end position="249"/>
    </location>
</feature>
<feature type="transmembrane region" description="Helical" evidence="1">
    <location>
        <begin position="82"/>
        <end position="107"/>
    </location>
</feature>
<gene>
    <name evidence="3" type="ORF">DFR38_104146</name>
</gene>
<feature type="transmembrane region" description="Helical" evidence="1">
    <location>
        <begin position="6"/>
        <end position="29"/>
    </location>
</feature>
<dbReference type="PANTHER" id="PTHR23028:SF53">
    <property type="entry name" value="ACYL_TRANSF_3 DOMAIN-CONTAINING PROTEIN"/>
    <property type="match status" value="1"/>
</dbReference>
<dbReference type="GO" id="GO:0000271">
    <property type="term" value="P:polysaccharide biosynthetic process"/>
    <property type="evidence" value="ECO:0007669"/>
    <property type="project" value="TreeGrafter"/>
</dbReference>
<evidence type="ECO:0000313" key="4">
    <source>
        <dbReference type="Proteomes" id="UP000248395"/>
    </source>
</evidence>
<dbReference type="Proteomes" id="UP000248395">
    <property type="component" value="Unassembled WGS sequence"/>
</dbReference>
<keyword evidence="4" id="KW-1185">Reference proteome</keyword>
<dbReference type="GO" id="GO:0016747">
    <property type="term" value="F:acyltransferase activity, transferring groups other than amino-acyl groups"/>
    <property type="evidence" value="ECO:0007669"/>
    <property type="project" value="InterPro"/>
</dbReference>
<reference evidence="3 4" key="1">
    <citation type="submission" date="2018-05" db="EMBL/GenBank/DDBJ databases">
        <title>Genomic Encyclopedia of Type Strains, Phase IV (KMG-IV): sequencing the most valuable type-strain genomes for metagenomic binning, comparative biology and taxonomic classification.</title>
        <authorList>
            <person name="Goeker M."/>
        </authorList>
    </citation>
    <scope>NUCLEOTIDE SEQUENCE [LARGE SCALE GENOMIC DNA]</scope>
    <source>
        <strain evidence="3 4">DSM 25134</strain>
    </source>
</reference>
<dbReference type="AlphaFoldDB" id="A0A318JNP8"/>
<name>A0A318JNP8_9NEIS</name>
<evidence type="ECO:0000313" key="3">
    <source>
        <dbReference type="EMBL" id="PXX49504.1"/>
    </source>
</evidence>
<dbReference type="EMBL" id="QJKC01000004">
    <property type="protein sequence ID" value="PXX49504.1"/>
    <property type="molecule type" value="Genomic_DNA"/>
</dbReference>
<dbReference type="Pfam" id="PF01757">
    <property type="entry name" value="Acyl_transf_3"/>
    <property type="match status" value="1"/>
</dbReference>
<organism evidence="3 4">
    <name type="scientific">Aquitalea magnusonii</name>
    <dbReference type="NCBI Taxonomy" id="332411"/>
    <lineage>
        <taxon>Bacteria</taxon>
        <taxon>Pseudomonadati</taxon>
        <taxon>Pseudomonadota</taxon>
        <taxon>Betaproteobacteria</taxon>
        <taxon>Neisseriales</taxon>
        <taxon>Chromobacteriaceae</taxon>
        <taxon>Aquitalea</taxon>
    </lineage>
</organism>
<protein>
    <submittedName>
        <fullName evidence="3">Peptidoglycan/LPS O-acetylase OafA/YrhL</fullName>
    </submittedName>
</protein>
<proteinExistence type="predicted"/>
<evidence type="ECO:0000256" key="1">
    <source>
        <dbReference type="SAM" id="Phobius"/>
    </source>
</evidence>
<comment type="caution">
    <text evidence="3">The sequence shown here is derived from an EMBL/GenBank/DDBJ whole genome shotgun (WGS) entry which is preliminary data.</text>
</comment>
<accession>A0A318JNP8</accession>
<keyword evidence="1" id="KW-1133">Transmembrane helix</keyword>
<keyword evidence="1" id="KW-0812">Transmembrane</keyword>
<feature type="transmembrane region" description="Helical" evidence="1">
    <location>
        <begin position="114"/>
        <end position="133"/>
    </location>
</feature>
<feature type="transmembrane region" description="Helical" evidence="1">
    <location>
        <begin position="303"/>
        <end position="319"/>
    </location>
</feature>
<dbReference type="InterPro" id="IPR050879">
    <property type="entry name" value="Acyltransferase_3"/>
</dbReference>
<feature type="transmembrane region" description="Helical" evidence="1">
    <location>
        <begin position="261"/>
        <end position="282"/>
    </location>
</feature>
<feature type="transmembrane region" description="Helical" evidence="1">
    <location>
        <begin position="139"/>
        <end position="162"/>
    </location>
</feature>
<dbReference type="InterPro" id="IPR002656">
    <property type="entry name" value="Acyl_transf_3_dom"/>
</dbReference>
<feature type="domain" description="Acyltransferase 3" evidence="2">
    <location>
        <begin position="9"/>
        <end position="338"/>
    </location>
</feature>